<evidence type="ECO:0000259" key="7">
    <source>
        <dbReference type="Pfam" id="PF01182"/>
    </source>
</evidence>
<dbReference type="SUPFAM" id="SSF51735">
    <property type="entry name" value="NAD(P)-binding Rossmann-fold domains"/>
    <property type="match status" value="1"/>
</dbReference>
<dbReference type="OrthoDB" id="60984at2759"/>
<feature type="domain" description="Glucose-6-phosphate dehydrogenase C-terminal" evidence="8">
    <location>
        <begin position="229"/>
        <end position="519"/>
    </location>
</feature>
<evidence type="ECO:0000256" key="5">
    <source>
        <dbReference type="SAM" id="SignalP"/>
    </source>
</evidence>
<dbReference type="InterPro" id="IPR022675">
    <property type="entry name" value="G6P_DH_C"/>
</dbReference>
<dbReference type="GO" id="GO:0009051">
    <property type="term" value="P:pentose-phosphate shunt, oxidative branch"/>
    <property type="evidence" value="ECO:0007669"/>
    <property type="project" value="TreeGrafter"/>
</dbReference>
<evidence type="ECO:0000256" key="3">
    <source>
        <dbReference type="ARBA" id="ARBA00022857"/>
    </source>
</evidence>
<dbReference type="InterPro" id="IPR005900">
    <property type="entry name" value="6-phosphogluconolactonase_DevB"/>
</dbReference>
<evidence type="ECO:0000256" key="1">
    <source>
        <dbReference type="ARBA" id="ARBA00004959"/>
    </source>
</evidence>
<dbReference type="EnsemblMetazoa" id="XM_038196962.1">
    <property type="protein sequence ID" value="XP_038052890.1"/>
    <property type="gene ID" value="LOC119725534"/>
</dbReference>
<dbReference type="Pfam" id="PF01182">
    <property type="entry name" value="Glucosamine_iso"/>
    <property type="match status" value="1"/>
</dbReference>
<feature type="signal peptide" evidence="5">
    <location>
        <begin position="1"/>
        <end position="30"/>
    </location>
</feature>
<dbReference type="Pfam" id="PF02781">
    <property type="entry name" value="G6PD_C"/>
    <property type="match status" value="1"/>
</dbReference>
<dbReference type="PANTHER" id="PTHR23429:SF7">
    <property type="entry name" value="GDH_6PGL ENDOPLASMIC BIFUNCTIONAL PROTEIN"/>
    <property type="match status" value="1"/>
</dbReference>
<dbReference type="AlphaFoldDB" id="A0A913ZMB0"/>
<evidence type="ECO:0000313" key="10">
    <source>
        <dbReference type="Proteomes" id="UP000887568"/>
    </source>
</evidence>
<dbReference type="InterPro" id="IPR006148">
    <property type="entry name" value="Glc/Gal-6P_isomerase"/>
</dbReference>
<keyword evidence="10" id="KW-1185">Reference proteome</keyword>
<keyword evidence="3" id="KW-0521">NADP</keyword>
<dbReference type="EnsemblMetazoa" id="XM_038196959.1">
    <property type="protein sequence ID" value="XP_038052887.1"/>
    <property type="gene ID" value="LOC119725534"/>
</dbReference>
<dbReference type="GO" id="GO:0017057">
    <property type="term" value="F:6-phosphogluconolactonase activity"/>
    <property type="evidence" value="ECO:0007669"/>
    <property type="project" value="InterPro"/>
</dbReference>
<dbReference type="EnsemblMetazoa" id="XM_038196961.1">
    <property type="protein sequence ID" value="XP_038052889.1"/>
    <property type="gene ID" value="LOC119725534"/>
</dbReference>
<sequence>MMKAIHMQLLKVASCCLVIGCLAIAVLVHGSEKAKADRPVVSVVIVGGTGDLSTRYLWQGFYSLYQGQKDKFSFDFYGAARMPASEGDGQLASILKHNVSCSKSVQPGLGCQTLLDAYRAMVSYRKLKTADDYADLCKEMEQEEAKEHGRLFYLSVPPFAYAGIAKNIAKGCRPESRAWLRVVLEKPFGHDHGSAEELATQLSAHLREEEIYRIDHYLGKIGVQSILPFRMLNDGNYKDLWNREHIERVEIVMKEKIDSKGRLEFYNEYGVIRDVMQNHLTEIFTLVAMEMPANISSRREFLNNKIRLLQQTQPVKPHQAVIGQYDGYVDQWREELGKGPSDETLVPTFTAAALYVENPRWKGVPFVLVAGKKLDERLGYVRVVFKDNAVCVTKAGRNGSVNRCSKHQQMIFYTGNPGLKYPAILVSDHLPKPMLPTSWSVPNNDPNTDIFGSNLSDFYYFSPPKDQDAYTSLIASCFHGDQKMFVGTDDLMASWRIWTPLLQSLENKRPRIYTGGEDTGTWLDFRVKDRTVKYIHEQEDPWESADAAPVFQSITDRFRSRPLVTGKEESVVAQLAQHLLSIAAESIQKRGSFHIAFPGGSTPRSLFAHLAKLSNLFPWEDTFVWMVDERCVPLTDDHSNFKQLHDSLLQFVNVPYLNINPMPVKLANGFCDASDKGAETYEDDLRQIPDGRLDYVLLGMGADGHVASLFPNHPTVGEKSAKVTLSDGGPKNNVPDRMTLTLPTINNARHAGVLILGKGKRDMVSTLKTEGVGDPLRYPVTGVDLKKGEQVWYIDHEALV</sequence>
<dbReference type="InterPro" id="IPR022674">
    <property type="entry name" value="G6P_DH_NAD-bd"/>
</dbReference>
<dbReference type="RefSeq" id="XP_038052890.1">
    <property type="nucleotide sequence ID" value="XM_038196962.1"/>
</dbReference>
<dbReference type="PANTHER" id="PTHR23429">
    <property type="entry name" value="GLUCOSE-6-PHOSPHATE 1-DEHYDROGENASE G6PD"/>
    <property type="match status" value="1"/>
</dbReference>
<evidence type="ECO:0000259" key="6">
    <source>
        <dbReference type="Pfam" id="PF00479"/>
    </source>
</evidence>
<dbReference type="InterPro" id="IPR001282">
    <property type="entry name" value="G6P_DH"/>
</dbReference>
<dbReference type="OMA" id="APNRCAV"/>
<dbReference type="EnsemblMetazoa" id="XM_038196958.1">
    <property type="protein sequence ID" value="XP_038052886.1"/>
    <property type="gene ID" value="LOC119725534"/>
</dbReference>
<keyword evidence="4" id="KW-0119">Carbohydrate metabolism</keyword>
<dbReference type="RefSeq" id="XP_038052888.1">
    <property type="nucleotide sequence ID" value="XM_038196960.1"/>
</dbReference>
<evidence type="ECO:0000313" key="9">
    <source>
        <dbReference type="EnsemblMetazoa" id="XP_038052887.1"/>
    </source>
</evidence>
<comment type="pathway">
    <text evidence="1">Carbohydrate degradation; pentose phosphate pathway.</text>
</comment>
<dbReference type="CDD" id="cd01400">
    <property type="entry name" value="6PGL"/>
    <property type="match status" value="1"/>
</dbReference>
<dbReference type="GeneID" id="119725534"/>
<dbReference type="GO" id="GO:0006006">
    <property type="term" value="P:glucose metabolic process"/>
    <property type="evidence" value="ECO:0007669"/>
    <property type="project" value="UniProtKB-KW"/>
</dbReference>
<feature type="chain" id="PRO_5038275627" evidence="5">
    <location>
        <begin position="31"/>
        <end position="800"/>
    </location>
</feature>
<dbReference type="GO" id="GO:0050661">
    <property type="term" value="F:NADP binding"/>
    <property type="evidence" value="ECO:0007669"/>
    <property type="project" value="InterPro"/>
</dbReference>
<reference evidence="9" key="1">
    <citation type="submission" date="2022-11" db="UniProtKB">
        <authorList>
            <consortium name="EnsemblMetazoa"/>
        </authorList>
    </citation>
    <scope>IDENTIFICATION</scope>
</reference>
<feature type="domain" description="Glucose-6-phosphate dehydrogenase NAD-binding" evidence="6">
    <location>
        <begin position="44"/>
        <end position="224"/>
    </location>
</feature>
<dbReference type="RefSeq" id="XP_038052886.1">
    <property type="nucleotide sequence ID" value="XM_038196958.1"/>
</dbReference>
<dbReference type="NCBIfam" id="TIGR01198">
    <property type="entry name" value="pgl"/>
    <property type="match status" value="1"/>
</dbReference>
<name>A0A913ZMB0_PATMI</name>
<keyword evidence="2" id="KW-0313">Glucose metabolism</keyword>
<dbReference type="RefSeq" id="XP_038052892.1">
    <property type="nucleotide sequence ID" value="XM_038196964.1"/>
</dbReference>
<dbReference type="EnsemblMetazoa" id="XM_038196964.1">
    <property type="protein sequence ID" value="XP_038052892.1"/>
    <property type="gene ID" value="LOC119725534"/>
</dbReference>
<proteinExistence type="predicted"/>
<dbReference type="CTD" id="9563"/>
<dbReference type="GO" id="GO:0004345">
    <property type="term" value="F:glucose-6-phosphate dehydrogenase activity"/>
    <property type="evidence" value="ECO:0007669"/>
    <property type="project" value="InterPro"/>
</dbReference>
<protein>
    <submittedName>
        <fullName evidence="9">Uncharacterized protein</fullName>
    </submittedName>
</protein>
<dbReference type="RefSeq" id="XP_038052889.1">
    <property type="nucleotide sequence ID" value="XM_038196961.1"/>
</dbReference>
<dbReference type="InterPro" id="IPR036291">
    <property type="entry name" value="NAD(P)-bd_dom_sf"/>
</dbReference>
<feature type="domain" description="Glucosamine/galactosamine-6-phosphate isomerase" evidence="7">
    <location>
        <begin position="568"/>
        <end position="792"/>
    </location>
</feature>
<evidence type="ECO:0000259" key="8">
    <source>
        <dbReference type="Pfam" id="PF02781"/>
    </source>
</evidence>
<dbReference type="PRINTS" id="PR00079">
    <property type="entry name" value="G6PDHDRGNASE"/>
</dbReference>
<dbReference type="SUPFAM" id="SSF55347">
    <property type="entry name" value="Glyceraldehyde-3-phosphate dehydrogenase-like, C-terminal domain"/>
    <property type="match status" value="1"/>
</dbReference>
<dbReference type="Gene3D" id="3.30.360.10">
    <property type="entry name" value="Dihydrodipicolinate Reductase, domain 2"/>
    <property type="match status" value="1"/>
</dbReference>
<dbReference type="Gene3D" id="3.40.50.720">
    <property type="entry name" value="NAD(P)-binding Rossmann-like Domain"/>
    <property type="match status" value="1"/>
</dbReference>
<accession>A0A913ZMB0</accession>
<dbReference type="GO" id="GO:0005783">
    <property type="term" value="C:endoplasmic reticulum"/>
    <property type="evidence" value="ECO:0007669"/>
    <property type="project" value="TreeGrafter"/>
</dbReference>
<dbReference type="EnsemblMetazoa" id="XM_038196960.1">
    <property type="protein sequence ID" value="XP_038052888.1"/>
    <property type="gene ID" value="LOC119725534"/>
</dbReference>
<dbReference type="Gene3D" id="3.40.50.1360">
    <property type="match status" value="1"/>
</dbReference>
<evidence type="ECO:0000256" key="4">
    <source>
        <dbReference type="ARBA" id="ARBA00023277"/>
    </source>
</evidence>
<dbReference type="Pfam" id="PF00479">
    <property type="entry name" value="G6PD_N"/>
    <property type="match status" value="1"/>
</dbReference>
<organism evidence="9 10">
    <name type="scientific">Patiria miniata</name>
    <name type="common">Bat star</name>
    <name type="synonym">Asterina miniata</name>
    <dbReference type="NCBI Taxonomy" id="46514"/>
    <lineage>
        <taxon>Eukaryota</taxon>
        <taxon>Metazoa</taxon>
        <taxon>Echinodermata</taxon>
        <taxon>Eleutherozoa</taxon>
        <taxon>Asterozoa</taxon>
        <taxon>Asteroidea</taxon>
        <taxon>Valvatacea</taxon>
        <taxon>Valvatida</taxon>
        <taxon>Asterinidae</taxon>
        <taxon>Patiria</taxon>
    </lineage>
</organism>
<dbReference type="Proteomes" id="UP000887568">
    <property type="component" value="Unplaced"/>
</dbReference>
<keyword evidence="5" id="KW-0732">Signal</keyword>
<dbReference type="RefSeq" id="XP_038052887.1">
    <property type="nucleotide sequence ID" value="XM_038196959.1"/>
</dbReference>
<dbReference type="InterPro" id="IPR037171">
    <property type="entry name" value="NagB/RpiA_transferase-like"/>
</dbReference>
<evidence type="ECO:0000256" key="2">
    <source>
        <dbReference type="ARBA" id="ARBA00022526"/>
    </source>
</evidence>
<dbReference type="SUPFAM" id="SSF100950">
    <property type="entry name" value="NagB/RpiA/CoA transferase-like"/>
    <property type="match status" value="1"/>
</dbReference>